<dbReference type="EMBL" id="FODE01000019">
    <property type="protein sequence ID" value="SEN84719.1"/>
    <property type="molecule type" value="Genomic_DNA"/>
</dbReference>
<gene>
    <name evidence="1" type="ORF">SAMN04489859_101913</name>
</gene>
<dbReference type="GO" id="GO:0016757">
    <property type="term" value="F:glycosyltransferase activity"/>
    <property type="evidence" value="ECO:0007669"/>
    <property type="project" value="TreeGrafter"/>
</dbReference>
<name>A0A1H8JVK2_9RHOB</name>
<keyword evidence="1" id="KW-0808">Transferase</keyword>
<dbReference type="Gene3D" id="3.40.50.2000">
    <property type="entry name" value="Glycogen Phosphorylase B"/>
    <property type="match status" value="2"/>
</dbReference>
<evidence type="ECO:0000313" key="1">
    <source>
        <dbReference type="EMBL" id="SEN84719.1"/>
    </source>
</evidence>
<reference evidence="1 2" key="1">
    <citation type="submission" date="2016-10" db="EMBL/GenBank/DDBJ databases">
        <authorList>
            <person name="de Groot N.N."/>
        </authorList>
    </citation>
    <scope>NUCLEOTIDE SEQUENCE [LARGE SCALE GENOMIC DNA]</scope>
    <source>
        <strain evidence="1 2">DSM 8512</strain>
    </source>
</reference>
<dbReference type="CDD" id="cd03801">
    <property type="entry name" value="GT4_PimA-like"/>
    <property type="match status" value="1"/>
</dbReference>
<sequence>MHFASHWPSGALLDMADAPPFTVSLDCTRANIERDFGFGIWTLPEMEREAELLRRAARIYPMSHWAADSLVGDYGIDPARIRIIPPAQNLTAFKPKRSHDGPPNIVFIGNDFVRKGGPRLVEWVQGPLAGRCHLHIVSADPLAMVRGPDITAHGRVPHADLIARLLPKMDMMCLPTELDMSPHVLVEAAAARLPVVASRLGGIADIVLNGRSGILADIDSDAEFIAALTQLIEAPDLRRRMGEAAFRHARIAFDADTVYSQMIDEIRAAASMQDAAIFAPYVPQGVGVLNASRQPG</sequence>
<evidence type="ECO:0000313" key="2">
    <source>
        <dbReference type="Proteomes" id="UP000199054"/>
    </source>
</evidence>
<dbReference type="OrthoDB" id="9790710at2"/>
<dbReference type="SUPFAM" id="SSF53756">
    <property type="entry name" value="UDP-Glycosyltransferase/glycogen phosphorylase"/>
    <property type="match status" value="1"/>
</dbReference>
<protein>
    <submittedName>
        <fullName evidence="1">Glycosyl transferases group 1</fullName>
    </submittedName>
</protein>
<organism evidence="1 2">
    <name type="scientific">Paracoccus alcaliphilus</name>
    <dbReference type="NCBI Taxonomy" id="34002"/>
    <lineage>
        <taxon>Bacteria</taxon>
        <taxon>Pseudomonadati</taxon>
        <taxon>Pseudomonadota</taxon>
        <taxon>Alphaproteobacteria</taxon>
        <taxon>Rhodobacterales</taxon>
        <taxon>Paracoccaceae</taxon>
        <taxon>Paracoccus</taxon>
    </lineage>
</organism>
<dbReference type="PANTHER" id="PTHR12526">
    <property type="entry name" value="GLYCOSYLTRANSFERASE"/>
    <property type="match status" value="1"/>
</dbReference>
<keyword evidence="2" id="KW-1185">Reference proteome</keyword>
<dbReference type="Pfam" id="PF13692">
    <property type="entry name" value="Glyco_trans_1_4"/>
    <property type="match status" value="1"/>
</dbReference>
<dbReference type="STRING" id="34002.SAMN04489859_101913"/>
<accession>A0A1H8JVK2</accession>
<dbReference type="PANTHER" id="PTHR12526:SF590">
    <property type="entry name" value="ALPHA-MALTOSE-1-PHOSPHATE SYNTHASE"/>
    <property type="match status" value="1"/>
</dbReference>
<dbReference type="Proteomes" id="UP000199054">
    <property type="component" value="Unassembled WGS sequence"/>
</dbReference>
<dbReference type="AlphaFoldDB" id="A0A1H8JVK2"/>
<proteinExistence type="predicted"/>